<dbReference type="Gene3D" id="2.60.120.10">
    <property type="entry name" value="Jelly Rolls"/>
    <property type="match status" value="1"/>
</dbReference>
<dbReference type="CDD" id="cd00038">
    <property type="entry name" value="CAP_ED"/>
    <property type="match status" value="1"/>
</dbReference>
<dbReference type="Proteomes" id="UP001500571">
    <property type="component" value="Unassembled WGS sequence"/>
</dbReference>
<dbReference type="InterPro" id="IPR014710">
    <property type="entry name" value="RmlC-like_jellyroll"/>
</dbReference>
<dbReference type="InterPro" id="IPR050397">
    <property type="entry name" value="Env_Response_Regulators"/>
</dbReference>
<evidence type="ECO:0000313" key="3">
    <source>
        <dbReference type="Proteomes" id="UP001500571"/>
    </source>
</evidence>
<organism evidence="2 3">
    <name type="scientific">Nocardioides panacihumi</name>
    <dbReference type="NCBI Taxonomy" id="400774"/>
    <lineage>
        <taxon>Bacteria</taxon>
        <taxon>Bacillati</taxon>
        <taxon>Actinomycetota</taxon>
        <taxon>Actinomycetes</taxon>
        <taxon>Propionibacteriales</taxon>
        <taxon>Nocardioidaceae</taxon>
        <taxon>Nocardioides</taxon>
    </lineage>
</organism>
<dbReference type="PROSITE" id="PS50042">
    <property type="entry name" value="CNMP_BINDING_3"/>
    <property type="match status" value="1"/>
</dbReference>
<name>A0ABN2RVH1_9ACTN</name>
<evidence type="ECO:0000313" key="2">
    <source>
        <dbReference type="EMBL" id="GAA1975302.1"/>
    </source>
</evidence>
<dbReference type="InterPro" id="IPR018490">
    <property type="entry name" value="cNMP-bd_dom_sf"/>
</dbReference>
<dbReference type="SUPFAM" id="SSF51206">
    <property type="entry name" value="cAMP-binding domain-like"/>
    <property type="match status" value="1"/>
</dbReference>
<dbReference type="PANTHER" id="PTHR24567">
    <property type="entry name" value="CRP FAMILY TRANSCRIPTIONAL REGULATORY PROTEIN"/>
    <property type="match status" value="1"/>
</dbReference>
<reference evidence="2 3" key="1">
    <citation type="journal article" date="2019" name="Int. J. Syst. Evol. Microbiol.">
        <title>The Global Catalogue of Microorganisms (GCM) 10K type strain sequencing project: providing services to taxonomists for standard genome sequencing and annotation.</title>
        <authorList>
            <consortium name="The Broad Institute Genomics Platform"/>
            <consortium name="The Broad Institute Genome Sequencing Center for Infectious Disease"/>
            <person name="Wu L."/>
            <person name="Ma J."/>
        </authorList>
    </citation>
    <scope>NUCLEOTIDE SEQUENCE [LARGE SCALE GENOMIC DNA]</scope>
    <source>
        <strain evidence="2 3">JCM 15309</strain>
    </source>
</reference>
<sequence length="152" mass="16741">MPTIAQDLPEHPFFAGLDPAALELVAGCATNVHFRPGEFLFHEGEPADTFYVLRHGRVSVGLRTPTDDVVLDTAQEGDVVGWSWLIAPYRWTFDARATDDTSAIAFDGVCLRGKCEDDATLGYALLQRVVQVMSARLHSARVRLLDLYGSHP</sequence>
<keyword evidence="3" id="KW-1185">Reference proteome</keyword>
<accession>A0ABN2RVH1</accession>
<feature type="domain" description="Cyclic nucleotide-binding" evidence="1">
    <location>
        <begin position="13"/>
        <end position="112"/>
    </location>
</feature>
<dbReference type="InterPro" id="IPR000595">
    <property type="entry name" value="cNMP-bd_dom"/>
</dbReference>
<comment type="caution">
    <text evidence="2">The sequence shown here is derived from an EMBL/GenBank/DDBJ whole genome shotgun (WGS) entry which is preliminary data.</text>
</comment>
<dbReference type="EMBL" id="BAAAPB010000005">
    <property type="protein sequence ID" value="GAA1975302.1"/>
    <property type="molecule type" value="Genomic_DNA"/>
</dbReference>
<dbReference type="SMART" id="SM00100">
    <property type="entry name" value="cNMP"/>
    <property type="match status" value="1"/>
</dbReference>
<evidence type="ECO:0000259" key="1">
    <source>
        <dbReference type="PROSITE" id="PS50042"/>
    </source>
</evidence>
<protein>
    <submittedName>
        <fullName evidence="2">Cyclic nucleotide-binding domain-containing protein</fullName>
    </submittedName>
</protein>
<dbReference type="RefSeq" id="WP_344048073.1">
    <property type="nucleotide sequence ID" value="NZ_BAAAPB010000005.1"/>
</dbReference>
<gene>
    <name evidence="2" type="ORF">GCM10009798_40680</name>
</gene>
<proteinExistence type="predicted"/>
<dbReference type="PANTHER" id="PTHR24567:SF74">
    <property type="entry name" value="HTH-TYPE TRANSCRIPTIONAL REGULATOR ARCR"/>
    <property type="match status" value="1"/>
</dbReference>
<dbReference type="Pfam" id="PF00027">
    <property type="entry name" value="cNMP_binding"/>
    <property type="match status" value="1"/>
</dbReference>